<evidence type="ECO:0000256" key="2">
    <source>
        <dbReference type="PROSITE-ProRule" id="PRU00335"/>
    </source>
</evidence>
<dbReference type="Gene3D" id="1.10.357.10">
    <property type="entry name" value="Tetracycline Repressor, domain 2"/>
    <property type="match status" value="1"/>
</dbReference>
<dbReference type="EMBL" id="RZNB01000002">
    <property type="protein sequence ID" value="RWZ51485.1"/>
    <property type="molecule type" value="Genomic_DNA"/>
</dbReference>
<evidence type="ECO:0000313" key="5">
    <source>
        <dbReference type="Proteomes" id="UP000288547"/>
    </source>
</evidence>
<sequence length="210" mass="22682">MSLADPRLARTRNALIAAATAALDDRDPELVSITDLVASAGVSRPSFYQHFGDLPTLVHAAALSRVREAFETIATPDNIGDSWTAFTQRTVHELIAHFAEHSAFYLRAVSGPGGQHFAASVIRFLSERLRTVSPLAPVIGVSLLPLELADFLAAGVFWTITSWLSTDAAERASVDEMTRRVGVLLLSSTGSSPDRIDSILRITIPETTTR</sequence>
<dbReference type="PROSITE" id="PS50977">
    <property type="entry name" value="HTH_TETR_2"/>
    <property type="match status" value="1"/>
</dbReference>
<name>A0A3S4DGZ9_9MICO</name>
<feature type="domain" description="HTH tetR-type" evidence="3">
    <location>
        <begin position="9"/>
        <end position="69"/>
    </location>
</feature>
<feature type="DNA-binding region" description="H-T-H motif" evidence="2">
    <location>
        <begin position="32"/>
        <end position="51"/>
    </location>
</feature>
<evidence type="ECO:0000259" key="3">
    <source>
        <dbReference type="PROSITE" id="PS50977"/>
    </source>
</evidence>
<dbReference type="OrthoDB" id="3193022at2"/>
<evidence type="ECO:0000313" key="4">
    <source>
        <dbReference type="EMBL" id="RWZ51485.1"/>
    </source>
</evidence>
<gene>
    <name evidence="4" type="ORF">ELQ90_05045</name>
</gene>
<dbReference type="GO" id="GO:0003677">
    <property type="term" value="F:DNA binding"/>
    <property type="evidence" value="ECO:0007669"/>
    <property type="project" value="UniProtKB-UniRule"/>
</dbReference>
<keyword evidence="5" id="KW-1185">Reference proteome</keyword>
<proteinExistence type="predicted"/>
<dbReference type="RefSeq" id="WP_128494201.1">
    <property type="nucleotide sequence ID" value="NZ_RZNB01000002.1"/>
</dbReference>
<accession>A0A3S4DGZ9</accession>
<dbReference type="Proteomes" id="UP000288547">
    <property type="component" value="Unassembled WGS sequence"/>
</dbReference>
<dbReference type="SUPFAM" id="SSF46689">
    <property type="entry name" value="Homeodomain-like"/>
    <property type="match status" value="1"/>
</dbReference>
<dbReference type="AlphaFoldDB" id="A0A3S4DGZ9"/>
<evidence type="ECO:0000256" key="1">
    <source>
        <dbReference type="ARBA" id="ARBA00023125"/>
    </source>
</evidence>
<reference evidence="4 5" key="1">
    <citation type="submission" date="2018-12" db="EMBL/GenBank/DDBJ databases">
        <authorList>
            <person name="Li F."/>
        </authorList>
    </citation>
    <scope>NUCLEOTIDE SEQUENCE [LARGE SCALE GENOMIC DNA]</scope>
    <source>
        <strain evidence="4 5">11W25H-1</strain>
    </source>
</reference>
<dbReference type="Pfam" id="PF00440">
    <property type="entry name" value="TetR_N"/>
    <property type="match status" value="1"/>
</dbReference>
<protein>
    <submittedName>
        <fullName evidence="4">TetR/AcrR family transcriptional regulator</fullName>
    </submittedName>
</protein>
<dbReference type="InterPro" id="IPR009057">
    <property type="entry name" value="Homeodomain-like_sf"/>
</dbReference>
<dbReference type="InterPro" id="IPR001647">
    <property type="entry name" value="HTH_TetR"/>
</dbReference>
<organism evidence="4 5">
    <name type="scientific">Labedella phragmitis</name>
    <dbReference type="NCBI Taxonomy" id="2498849"/>
    <lineage>
        <taxon>Bacteria</taxon>
        <taxon>Bacillati</taxon>
        <taxon>Actinomycetota</taxon>
        <taxon>Actinomycetes</taxon>
        <taxon>Micrococcales</taxon>
        <taxon>Microbacteriaceae</taxon>
        <taxon>Labedella</taxon>
    </lineage>
</organism>
<comment type="caution">
    <text evidence="4">The sequence shown here is derived from an EMBL/GenBank/DDBJ whole genome shotgun (WGS) entry which is preliminary data.</text>
</comment>
<keyword evidence="1 2" id="KW-0238">DNA-binding</keyword>